<evidence type="ECO:0000256" key="5">
    <source>
        <dbReference type="ARBA" id="ARBA00023237"/>
    </source>
</evidence>
<keyword evidence="3 8" id="KW-0472">Membrane</keyword>
<evidence type="ECO:0000256" key="7">
    <source>
        <dbReference type="ARBA" id="ARBA00023306"/>
    </source>
</evidence>
<feature type="domain" description="OmpA-like" evidence="10">
    <location>
        <begin position="55"/>
        <end position="170"/>
    </location>
</feature>
<evidence type="ECO:0000256" key="9">
    <source>
        <dbReference type="SAM" id="SignalP"/>
    </source>
</evidence>
<dbReference type="PROSITE" id="PS51123">
    <property type="entry name" value="OMPA_2"/>
    <property type="match status" value="1"/>
</dbReference>
<dbReference type="InterPro" id="IPR036737">
    <property type="entry name" value="OmpA-like_sf"/>
</dbReference>
<gene>
    <name evidence="8 11" type="primary">pal</name>
    <name evidence="11" type="ORF">NDO55_11370</name>
</gene>
<dbReference type="InterPro" id="IPR006664">
    <property type="entry name" value="OMP_bac"/>
</dbReference>
<dbReference type="NCBIfam" id="TIGR02802">
    <property type="entry name" value="Pal_lipo"/>
    <property type="match status" value="1"/>
</dbReference>
<keyword evidence="6 8" id="KW-0449">Lipoprotein</keyword>
<accession>A0A9X2EI27</accession>
<evidence type="ECO:0000259" key="10">
    <source>
        <dbReference type="PROSITE" id="PS51123"/>
    </source>
</evidence>
<keyword evidence="1 8" id="KW-0132">Cell division</keyword>
<comment type="subcellular location">
    <subcellularLocation>
        <location evidence="8">Cell outer membrane</location>
        <topology evidence="8">Lipid-anchor</topology>
    </subcellularLocation>
</comment>
<evidence type="ECO:0000313" key="12">
    <source>
        <dbReference type="Proteomes" id="UP001155128"/>
    </source>
</evidence>
<evidence type="ECO:0000256" key="3">
    <source>
        <dbReference type="ARBA" id="ARBA00023136"/>
    </source>
</evidence>
<dbReference type="PRINTS" id="PR01021">
    <property type="entry name" value="OMPADOMAIN"/>
</dbReference>
<dbReference type="InterPro" id="IPR006665">
    <property type="entry name" value="OmpA-like"/>
</dbReference>
<dbReference type="AlphaFoldDB" id="A0A9X2EI27"/>
<dbReference type="InterPro" id="IPR006690">
    <property type="entry name" value="OMPA-like_CS"/>
</dbReference>
<evidence type="ECO:0000256" key="1">
    <source>
        <dbReference type="ARBA" id="ARBA00022618"/>
    </source>
</evidence>
<dbReference type="CDD" id="cd07185">
    <property type="entry name" value="OmpA_C-like"/>
    <property type="match status" value="1"/>
</dbReference>
<comment type="caution">
    <text evidence="11">The sequence shown here is derived from an EMBL/GenBank/DDBJ whole genome shotgun (WGS) entry which is preliminary data.</text>
</comment>
<dbReference type="InterPro" id="IPR039001">
    <property type="entry name" value="Pal"/>
</dbReference>
<evidence type="ECO:0000256" key="2">
    <source>
        <dbReference type="ARBA" id="ARBA00022729"/>
    </source>
</evidence>
<dbReference type="InterPro" id="IPR050330">
    <property type="entry name" value="Bact_OuterMem_StrucFunc"/>
</dbReference>
<dbReference type="GO" id="GO:0009279">
    <property type="term" value="C:cell outer membrane"/>
    <property type="evidence" value="ECO:0007669"/>
    <property type="project" value="UniProtKB-SubCell"/>
</dbReference>
<feature type="chain" id="PRO_5040869956" description="Peptidoglycan-associated lipoprotein" evidence="9">
    <location>
        <begin position="24"/>
        <end position="170"/>
    </location>
</feature>
<proteinExistence type="inferred from homology"/>
<keyword evidence="12" id="KW-1185">Reference proteome</keyword>
<sequence>MKKVLLISAATLVLAACSSKDDAVETAPVVVEDTTPSDVVADEDVDLVTLPGAQAELIAAAGSDTIYFGTDLYNLEADARRTLEAQARWLVANPGVNASIEGHADERGTREYNLALGERRANAARDYLESMGVPGNRLTVISWGKERPVALGSNEQAWAQNRRAVTVVVR</sequence>
<protein>
    <recommendedName>
        <fullName evidence="8">Peptidoglycan-associated lipoprotein</fullName>
        <shortName evidence="8">PAL</shortName>
    </recommendedName>
</protein>
<dbReference type="InterPro" id="IPR014169">
    <property type="entry name" value="Pal_lipo_C"/>
</dbReference>
<name>A0A9X2EI27_9SPHN</name>
<dbReference type="GO" id="GO:0051301">
    <property type="term" value="P:cell division"/>
    <property type="evidence" value="ECO:0007669"/>
    <property type="project" value="UniProtKB-UniRule"/>
</dbReference>
<dbReference type="Proteomes" id="UP001155128">
    <property type="component" value="Unassembled WGS sequence"/>
</dbReference>
<dbReference type="Gene3D" id="3.30.1330.60">
    <property type="entry name" value="OmpA-like domain"/>
    <property type="match status" value="1"/>
</dbReference>
<comment type="similarity">
    <text evidence="8">Belongs to the Pal lipoprotein family.</text>
</comment>
<evidence type="ECO:0000256" key="4">
    <source>
        <dbReference type="ARBA" id="ARBA00023139"/>
    </source>
</evidence>
<dbReference type="PROSITE" id="PS51257">
    <property type="entry name" value="PROKAR_LIPOPROTEIN"/>
    <property type="match status" value="1"/>
</dbReference>
<evidence type="ECO:0000313" key="11">
    <source>
        <dbReference type="EMBL" id="MCM8558418.1"/>
    </source>
</evidence>
<dbReference type="PANTHER" id="PTHR30329">
    <property type="entry name" value="STATOR ELEMENT OF FLAGELLAR MOTOR COMPLEX"/>
    <property type="match status" value="1"/>
</dbReference>
<evidence type="ECO:0000256" key="8">
    <source>
        <dbReference type="HAMAP-Rule" id="MF_02204"/>
    </source>
</evidence>
<keyword evidence="7 8" id="KW-0131">Cell cycle</keyword>
<comment type="subunit">
    <text evidence="8">The Tol-Pal system is composed of five core proteins: the inner membrane proteins TolA, TolQ and TolR, the periplasmic protein TolB and the outer membrane protein Pal. They form a network linking the inner and outer membranes and the peptidoglycan layer.</text>
</comment>
<dbReference type="RefSeq" id="WP_252115297.1">
    <property type="nucleotide sequence ID" value="NZ_JAMSHT010000001.1"/>
</dbReference>
<keyword evidence="2 8" id="KW-0732">Signal</keyword>
<dbReference type="EMBL" id="JAMSHT010000001">
    <property type="protein sequence ID" value="MCM8558418.1"/>
    <property type="molecule type" value="Genomic_DNA"/>
</dbReference>
<dbReference type="PANTHER" id="PTHR30329:SF21">
    <property type="entry name" value="LIPOPROTEIN YIAD-RELATED"/>
    <property type="match status" value="1"/>
</dbReference>
<dbReference type="SUPFAM" id="SSF103088">
    <property type="entry name" value="OmpA-like"/>
    <property type="match status" value="1"/>
</dbReference>
<keyword evidence="4 8" id="KW-0564">Palmitate</keyword>
<reference evidence="11" key="1">
    <citation type="submission" date="2022-06" db="EMBL/GenBank/DDBJ databases">
        <title>Sphingomicrobium sedimins sp. nov., a marine bacterium isolated from tidal flat.</title>
        <authorList>
            <person name="Kim C.-H."/>
            <person name="Yoo Y."/>
            <person name="Kim J.-J."/>
        </authorList>
    </citation>
    <scope>NUCLEOTIDE SEQUENCE</scope>
    <source>
        <strain evidence="11">GRR-S6-50</strain>
    </source>
</reference>
<evidence type="ECO:0000256" key="6">
    <source>
        <dbReference type="ARBA" id="ARBA00023288"/>
    </source>
</evidence>
<dbReference type="Pfam" id="PF00691">
    <property type="entry name" value="OmpA"/>
    <property type="match status" value="1"/>
</dbReference>
<dbReference type="PROSITE" id="PS01068">
    <property type="entry name" value="OMPA_1"/>
    <property type="match status" value="1"/>
</dbReference>
<organism evidence="11 12">
    <name type="scientific">Sphingomicrobium sediminis</name>
    <dbReference type="NCBI Taxonomy" id="2950949"/>
    <lineage>
        <taxon>Bacteria</taxon>
        <taxon>Pseudomonadati</taxon>
        <taxon>Pseudomonadota</taxon>
        <taxon>Alphaproteobacteria</taxon>
        <taxon>Sphingomonadales</taxon>
        <taxon>Sphingomonadaceae</taxon>
        <taxon>Sphingomicrobium</taxon>
    </lineage>
</organism>
<comment type="function">
    <text evidence="8">Part of the Tol-Pal system, which plays a role in outer membrane invagination during cell division and is important for maintaining outer membrane integrity.</text>
</comment>
<dbReference type="PRINTS" id="PR01023">
    <property type="entry name" value="NAFLGMOTY"/>
</dbReference>
<keyword evidence="5 8" id="KW-0998">Cell outer membrane</keyword>
<feature type="signal peptide" evidence="9">
    <location>
        <begin position="1"/>
        <end position="23"/>
    </location>
</feature>
<dbReference type="HAMAP" id="MF_02204">
    <property type="entry name" value="Pal"/>
    <property type="match status" value="1"/>
</dbReference>